<evidence type="ECO:0000256" key="1">
    <source>
        <dbReference type="SAM" id="MobiDB-lite"/>
    </source>
</evidence>
<organism evidence="2">
    <name type="scientific">Rhizophora mucronata</name>
    <name type="common">Asiatic mangrove</name>
    <dbReference type="NCBI Taxonomy" id="61149"/>
    <lineage>
        <taxon>Eukaryota</taxon>
        <taxon>Viridiplantae</taxon>
        <taxon>Streptophyta</taxon>
        <taxon>Embryophyta</taxon>
        <taxon>Tracheophyta</taxon>
        <taxon>Spermatophyta</taxon>
        <taxon>Magnoliopsida</taxon>
        <taxon>eudicotyledons</taxon>
        <taxon>Gunneridae</taxon>
        <taxon>Pentapetalae</taxon>
        <taxon>rosids</taxon>
        <taxon>fabids</taxon>
        <taxon>Malpighiales</taxon>
        <taxon>Rhizophoraceae</taxon>
        <taxon>Rhizophora</taxon>
    </lineage>
</organism>
<reference evidence="2" key="1">
    <citation type="submission" date="2018-02" db="EMBL/GenBank/DDBJ databases">
        <title>Rhizophora mucronata_Transcriptome.</title>
        <authorList>
            <person name="Meera S.P."/>
            <person name="Sreeshan A."/>
            <person name="Augustine A."/>
        </authorList>
    </citation>
    <scope>NUCLEOTIDE SEQUENCE</scope>
    <source>
        <tissue evidence="2">Leaf</tissue>
    </source>
</reference>
<accession>A0A2P2L2Y7</accession>
<evidence type="ECO:0000313" key="2">
    <source>
        <dbReference type="EMBL" id="MBX12340.1"/>
    </source>
</evidence>
<protein>
    <submittedName>
        <fullName evidence="2">Uncharacterized protein MANES_13G080600</fullName>
    </submittedName>
</protein>
<dbReference type="AlphaFoldDB" id="A0A2P2L2Y7"/>
<proteinExistence type="predicted"/>
<feature type="compositionally biased region" description="Basic and acidic residues" evidence="1">
    <location>
        <begin position="15"/>
        <end position="28"/>
    </location>
</feature>
<name>A0A2P2L2Y7_RHIMU</name>
<dbReference type="EMBL" id="GGEC01031856">
    <property type="protein sequence ID" value="MBX12340.1"/>
    <property type="molecule type" value="Transcribed_RNA"/>
</dbReference>
<sequence>MLGIACVIITSTETDSEREHEEKERKSSDPISFFMKGNCQGGLQLHPPLAVSSFASGVVGNGPNTLLLVYGASEVYLNGIASCILVIMGFQEGSLDSHAFQ</sequence>
<feature type="region of interest" description="Disordered" evidence="1">
    <location>
        <begin position="9"/>
        <end position="28"/>
    </location>
</feature>